<dbReference type="Proteomes" id="UP001294570">
    <property type="component" value="Unassembled WGS sequence"/>
</dbReference>
<evidence type="ECO:0000313" key="4">
    <source>
        <dbReference type="Proteomes" id="UP001294570"/>
    </source>
</evidence>
<accession>A0ABU5GR46</accession>
<organism evidence="3 4">
    <name type="scientific">Denitrificimonas halotolerans</name>
    <dbReference type="NCBI Taxonomy" id="3098930"/>
    <lineage>
        <taxon>Bacteria</taxon>
        <taxon>Pseudomonadati</taxon>
        <taxon>Pseudomonadota</taxon>
        <taxon>Gammaproteobacteria</taxon>
        <taxon>Pseudomonadales</taxon>
        <taxon>Pseudomonadaceae</taxon>
        <taxon>Denitrificimonas</taxon>
    </lineage>
</organism>
<comment type="caution">
    <text evidence="3">The sequence shown here is derived from an EMBL/GenBank/DDBJ whole genome shotgun (WGS) entry which is preliminary data.</text>
</comment>
<keyword evidence="1" id="KW-0238">DNA-binding</keyword>
<feature type="domain" description="Cas12f1-like TNB" evidence="2">
    <location>
        <begin position="2"/>
        <end position="23"/>
    </location>
</feature>
<evidence type="ECO:0000259" key="2">
    <source>
        <dbReference type="Pfam" id="PF07282"/>
    </source>
</evidence>
<gene>
    <name evidence="3" type="ORF">TOI97_07730</name>
</gene>
<dbReference type="EMBL" id="JAXIVU010000009">
    <property type="protein sequence ID" value="MDY7219456.1"/>
    <property type="molecule type" value="Genomic_DNA"/>
</dbReference>
<protein>
    <submittedName>
        <fullName evidence="3">Zinc ribbon domain-containing protein</fullName>
    </submittedName>
</protein>
<keyword evidence="4" id="KW-1185">Reference proteome</keyword>
<proteinExistence type="predicted"/>
<dbReference type="Pfam" id="PF07282">
    <property type="entry name" value="Cas12f1-like_TNB"/>
    <property type="match status" value="1"/>
</dbReference>
<evidence type="ECO:0000313" key="3">
    <source>
        <dbReference type="EMBL" id="MDY7219456.1"/>
    </source>
</evidence>
<dbReference type="InterPro" id="IPR010095">
    <property type="entry name" value="Cas12f1-like_TNB"/>
</dbReference>
<reference evidence="3 4" key="1">
    <citation type="submission" date="2023-12" db="EMBL/GenBank/DDBJ databases">
        <title>Denitrificimonas halotolerans sp. nov.,a novel species isolated from landfill leachate.</title>
        <authorList>
            <person name="Wang S."/>
        </authorList>
    </citation>
    <scope>NUCLEOTIDE SEQUENCE [LARGE SCALE GENOMIC DNA]</scope>
    <source>
        <strain evidence="3 4">JX-1</strain>
    </source>
</reference>
<dbReference type="RefSeq" id="WP_321553643.1">
    <property type="nucleotide sequence ID" value="NZ_JAXIVU010000009.1"/>
</dbReference>
<evidence type="ECO:0000256" key="1">
    <source>
        <dbReference type="ARBA" id="ARBA00023125"/>
    </source>
</evidence>
<name>A0ABU5GR46_9GAMM</name>
<sequence>MREWTCSGCGVAHDRDINAARNILAAGHSRLAVGIPVL</sequence>